<sequence>MPFTRISLHAGKSPDYHRAIADALDRALVEDFEVPETDRFTLFHPHPPGDLIFDRTYRGGPRSDDFVLFHVTTGRTRTAATKARFFKGLVDRLAVSPGIRPEDVMVVIANSALEDWSFASGVSEAQG</sequence>
<organism evidence="1 2">
    <name type="scientific">Luteibacter sahnii</name>
    <dbReference type="NCBI Taxonomy" id="3021977"/>
    <lineage>
        <taxon>Bacteria</taxon>
        <taxon>Pseudomonadati</taxon>
        <taxon>Pseudomonadota</taxon>
        <taxon>Gammaproteobacteria</taxon>
        <taxon>Lysobacterales</taxon>
        <taxon>Rhodanobacteraceae</taxon>
        <taxon>Luteibacter</taxon>
    </lineage>
</organism>
<evidence type="ECO:0000313" key="1">
    <source>
        <dbReference type="EMBL" id="MDF4026564.1"/>
    </source>
</evidence>
<dbReference type="InterPro" id="IPR037479">
    <property type="entry name" value="Tauto_MSAD"/>
</dbReference>
<name>A0ABT6BEZ0_9GAMM</name>
<dbReference type="Proteomes" id="UP001528850">
    <property type="component" value="Unassembled WGS sequence"/>
</dbReference>
<gene>
    <name evidence="1" type="ORF">P3W24_16450</name>
</gene>
<dbReference type="RefSeq" id="WP_320552317.1">
    <property type="nucleotide sequence ID" value="NZ_JAQLOK010000007.1"/>
</dbReference>
<proteinExistence type="predicted"/>
<dbReference type="Gene3D" id="3.30.429.10">
    <property type="entry name" value="Macrophage Migration Inhibitory Factor"/>
    <property type="match status" value="1"/>
</dbReference>
<comment type="caution">
    <text evidence="1">The sequence shown here is derived from an EMBL/GenBank/DDBJ whole genome shotgun (WGS) entry which is preliminary data.</text>
</comment>
<dbReference type="EMBL" id="JARJJS010000005">
    <property type="protein sequence ID" value="MDF4026564.1"/>
    <property type="molecule type" value="Genomic_DNA"/>
</dbReference>
<dbReference type="InterPro" id="IPR014347">
    <property type="entry name" value="Tautomerase/MIF_sf"/>
</dbReference>
<keyword evidence="2" id="KW-1185">Reference proteome</keyword>
<reference evidence="1 2" key="1">
    <citation type="journal article" date="2024" name="Curr. Microbiol.">
        <title>Luteibacter sahnii sp. nov., A Novel Yellow-Colored Xanthomonadin Pigment Producing Probiotic Bacterium from Healthy Rice Seed Microbiome.</title>
        <authorList>
            <person name="Jaiswal G."/>
            <person name="Rana R."/>
            <person name="Nayak P.K."/>
            <person name="Chouhan R."/>
            <person name="Gandhi S.G."/>
            <person name="Patel H.K."/>
            <person name="Patil P.B."/>
        </authorList>
    </citation>
    <scope>NUCLEOTIDE SEQUENCE [LARGE SCALE GENOMIC DNA]</scope>
    <source>
        <strain evidence="1 2">PPL201</strain>
    </source>
</reference>
<evidence type="ECO:0000313" key="2">
    <source>
        <dbReference type="Proteomes" id="UP001528850"/>
    </source>
</evidence>
<dbReference type="PANTHER" id="PTHR38460">
    <property type="entry name" value="TAUTOMERASE YOLI-RELATED"/>
    <property type="match status" value="1"/>
</dbReference>
<dbReference type="Pfam" id="PF14552">
    <property type="entry name" value="Tautomerase_2"/>
    <property type="match status" value="1"/>
</dbReference>
<protein>
    <submittedName>
        <fullName evidence="1">Tautomerase family protein</fullName>
    </submittedName>
</protein>
<dbReference type="SUPFAM" id="SSF55331">
    <property type="entry name" value="Tautomerase/MIF"/>
    <property type="match status" value="1"/>
</dbReference>
<accession>A0ABT6BEZ0</accession>
<dbReference type="PANTHER" id="PTHR38460:SF1">
    <property type="entry name" value="TAUTOMERASE YOLI-RELATED"/>
    <property type="match status" value="1"/>
</dbReference>